<evidence type="ECO:0000313" key="2">
    <source>
        <dbReference type="EMBL" id="KAH9834545.1"/>
    </source>
</evidence>
<sequence length="581" mass="66228">MAPIFNTLFRHRGLYFSNYQAAPSFRDIAGYDLMLTIPRESAPFETWLQSKRKELDDRLGTSGVAKRLPYGGNYSQSEQMITETRPDFGRTCMDWTYELDLDTLVFSFMAEPMFRLDRIPPPDECERYITQDHYGLWACSPDVPEDYSYRTKWIPMPDQLHSAPVNIQMNVPLDDLVGPCVDRPDSERVCTRLYEVIIGQFFREYHHGFQQCSRPGADDDSEDAEQLRTMLLSLLWPAMTTMIYKSESQYKIEAGRSRERRWPSNDLFFQVCVGIRSEASLRSVAMKLLSEDIDDAESDRAIGVLFSGEHLAIVCFDGLQDASPESRTASCSPLLRFLPDRFGTSPSTPGINALVRLGQSPCAWLDYSILYRLLTDIDPAAQVPGPLHSFPPPPGGGPLMNLPHELLSQIVDHLDDNDLLNFAAVSEQTNIAVRACRRIRYPVIDRRHRLVKVRPLRFQPQVLPNGAVLRAEEFHELVAAAFVTEDDKVLLLGFNPADYALYLMISWTKCWGSGTLTMPYVLGRQIRIPYVVLDKDVVVDLENDATTDDLLGRISRRGTRIMDQYYQYRRGAEHPAEDDDL</sequence>
<dbReference type="Proteomes" id="UP000814176">
    <property type="component" value="Unassembled WGS sequence"/>
</dbReference>
<name>A0ABQ8KAP9_9APHY</name>
<dbReference type="RefSeq" id="XP_047777076.1">
    <property type="nucleotide sequence ID" value="XM_047916596.1"/>
</dbReference>
<gene>
    <name evidence="2" type="ORF">C8Q71DRAFT_146863</name>
</gene>
<dbReference type="Pfam" id="PF00646">
    <property type="entry name" value="F-box"/>
    <property type="match status" value="1"/>
</dbReference>
<accession>A0ABQ8KAP9</accession>
<dbReference type="InterPro" id="IPR036047">
    <property type="entry name" value="F-box-like_dom_sf"/>
</dbReference>
<dbReference type="SUPFAM" id="SSF81383">
    <property type="entry name" value="F-box domain"/>
    <property type="match status" value="1"/>
</dbReference>
<feature type="domain" description="F-box" evidence="1">
    <location>
        <begin position="396"/>
        <end position="444"/>
    </location>
</feature>
<evidence type="ECO:0000259" key="1">
    <source>
        <dbReference type="PROSITE" id="PS50181"/>
    </source>
</evidence>
<comment type="caution">
    <text evidence="2">The sequence shown here is derived from an EMBL/GenBank/DDBJ whole genome shotgun (WGS) entry which is preliminary data.</text>
</comment>
<dbReference type="PROSITE" id="PS50181">
    <property type="entry name" value="FBOX"/>
    <property type="match status" value="1"/>
</dbReference>
<organism evidence="2 3">
    <name type="scientific">Rhodofomes roseus</name>
    <dbReference type="NCBI Taxonomy" id="34475"/>
    <lineage>
        <taxon>Eukaryota</taxon>
        <taxon>Fungi</taxon>
        <taxon>Dikarya</taxon>
        <taxon>Basidiomycota</taxon>
        <taxon>Agaricomycotina</taxon>
        <taxon>Agaricomycetes</taxon>
        <taxon>Polyporales</taxon>
        <taxon>Rhodofomes</taxon>
    </lineage>
</organism>
<dbReference type="EMBL" id="JADCUA010000015">
    <property type="protein sequence ID" value="KAH9834545.1"/>
    <property type="molecule type" value="Genomic_DNA"/>
</dbReference>
<evidence type="ECO:0000313" key="3">
    <source>
        <dbReference type="Proteomes" id="UP000814176"/>
    </source>
</evidence>
<keyword evidence="3" id="KW-1185">Reference proteome</keyword>
<dbReference type="GeneID" id="71997328"/>
<reference evidence="2 3" key="1">
    <citation type="journal article" date="2021" name="Environ. Microbiol.">
        <title>Gene family expansions and transcriptome signatures uncover fungal adaptations to wood decay.</title>
        <authorList>
            <person name="Hage H."/>
            <person name="Miyauchi S."/>
            <person name="Viragh M."/>
            <person name="Drula E."/>
            <person name="Min B."/>
            <person name="Chaduli D."/>
            <person name="Navarro D."/>
            <person name="Favel A."/>
            <person name="Norest M."/>
            <person name="Lesage-Meessen L."/>
            <person name="Balint B."/>
            <person name="Merenyi Z."/>
            <person name="de Eugenio L."/>
            <person name="Morin E."/>
            <person name="Martinez A.T."/>
            <person name="Baldrian P."/>
            <person name="Stursova M."/>
            <person name="Martinez M.J."/>
            <person name="Novotny C."/>
            <person name="Magnuson J.K."/>
            <person name="Spatafora J.W."/>
            <person name="Maurice S."/>
            <person name="Pangilinan J."/>
            <person name="Andreopoulos W."/>
            <person name="LaButti K."/>
            <person name="Hundley H."/>
            <person name="Na H."/>
            <person name="Kuo A."/>
            <person name="Barry K."/>
            <person name="Lipzen A."/>
            <person name="Henrissat B."/>
            <person name="Riley R."/>
            <person name="Ahrendt S."/>
            <person name="Nagy L.G."/>
            <person name="Grigoriev I.V."/>
            <person name="Martin F."/>
            <person name="Rosso M.N."/>
        </authorList>
    </citation>
    <scope>NUCLEOTIDE SEQUENCE [LARGE SCALE GENOMIC DNA]</scope>
    <source>
        <strain evidence="2 3">CIRM-BRFM 1785</strain>
    </source>
</reference>
<proteinExistence type="predicted"/>
<protein>
    <recommendedName>
        <fullName evidence="1">F-box domain-containing protein</fullName>
    </recommendedName>
</protein>
<dbReference type="InterPro" id="IPR001810">
    <property type="entry name" value="F-box_dom"/>
</dbReference>